<dbReference type="InterPro" id="IPR011043">
    <property type="entry name" value="Gal_Oxase/kelch_b-propeller"/>
</dbReference>
<dbReference type="InterPro" id="IPR050796">
    <property type="entry name" value="SCF_F-box_component"/>
</dbReference>
<dbReference type="PANTHER" id="PTHR31672:SF13">
    <property type="entry name" value="F-BOX PROTEIN CPR30-LIKE"/>
    <property type="match status" value="1"/>
</dbReference>
<keyword evidence="3" id="KW-1185">Reference proteome</keyword>
<dbReference type="InterPro" id="IPR017451">
    <property type="entry name" value="F-box-assoc_interact_dom"/>
</dbReference>
<accession>A0A830D5X6</accession>
<dbReference type="Pfam" id="PF00646">
    <property type="entry name" value="F-box"/>
    <property type="match status" value="1"/>
</dbReference>
<dbReference type="InterPro" id="IPR001810">
    <property type="entry name" value="F-box_dom"/>
</dbReference>
<dbReference type="Pfam" id="PF07734">
    <property type="entry name" value="FBA_1"/>
    <property type="match status" value="1"/>
</dbReference>
<evidence type="ECO:0000259" key="1">
    <source>
        <dbReference type="PROSITE" id="PS50181"/>
    </source>
</evidence>
<dbReference type="AlphaFoldDB" id="A0A830D5X6"/>
<dbReference type="SUPFAM" id="SSF50965">
    <property type="entry name" value="Galactose oxidase, central domain"/>
    <property type="match status" value="1"/>
</dbReference>
<comment type="caution">
    <text evidence="2">The sequence shown here is derived from an EMBL/GenBank/DDBJ whole genome shotgun (WGS) entry which is preliminary data.</text>
</comment>
<dbReference type="Proteomes" id="UP000653305">
    <property type="component" value="Unassembled WGS sequence"/>
</dbReference>
<organism evidence="2 3">
    <name type="scientific">Phtheirospermum japonicum</name>
    <dbReference type="NCBI Taxonomy" id="374723"/>
    <lineage>
        <taxon>Eukaryota</taxon>
        <taxon>Viridiplantae</taxon>
        <taxon>Streptophyta</taxon>
        <taxon>Embryophyta</taxon>
        <taxon>Tracheophyta</taxon>
        <taxon>Spermatophyta</taxon>
        <taxon>Magnoliopsida</taxon>
        <taxon>eudicotyledons</taxon>
        <taxon>Gunneridae</taxon>
        <taxon>Pentapetalae</taxon>
        <taxon>asterids</taxon>
        <taxon>lamiids</taxon>
        <taxon>Lamiales</taxon>
        <taxon>Orobanchaceae</taxon>
        <taxon>Orobanchaceae incertae sedis</taxon>
        <taxon>Phtheirospermum</taxon>
    </lineage>
</organism>
<evidence type="ECO:0000313" key="2">
    <source>
        <dbReference type="EMBL" id="GFQ06023.1"/>
    </source>
</evidence>
<dbReference type="CDD" id="cd22157">
    <property type="entry name" value="F-box_AtFBW1-like"/>
    <property type="match status" value="1"/>
</dbReference>
<dbReference type="EMBL" id="BMAC01001146">
    <property type="protein sequence ID" value="GFQ06023.1"/>
    <property type="molecule type" value="Genomic_DNA"/>
</dbReference>
<dbReference type="InterPro" id="IPR006527">
    <property type="entry name" value="F-box-assoc_dom_typ1"/>
</dbReference>
<sequence length="390" mass="43645">MSDIPPEIITVILVRLPVKSLLRFRCVSKSWRSLIDGDYFVKLHLRHSAETNSNRTLIMESTKLFYLDLDSFERLDTGNLRFNSGYVSGTCNGLVLIVSMRSDVVFLWNPSTRKLNEVPQLKLNPDFYKLYGIWLGVERYALGYDSKHDDYKVVGVARAYDGETLFSETKIYSLKTNSWKKVGDFPCISSGSGTWGIYLNDAVHAVVELESDHCSVEVIMALDLANEDYYEVSKPESAGVGCRLASVGVLVGCLAAVVVYGETNIVEIWVMKEYGVKGSWCKLICFDPSVPEILRVNLCPLACSKSGDEVLLNFDGMCLGWYDFGSKNAVVVACVEGMPDFLDAMTFDSRFDAWVCVASLVSPFKQSTRKGKEIKKKRDDFLSVGFKLVL</sequence>
<dbReference type="NCBIfam" id="TIGR01640">
    <property type="entry name" value="F_box_assoc_1"/>
    <property type="match status" value="1"/>
</dbReference>
<name>A0A830D5X6_9LAMI</name>
<dbReference type="InterPro" id="IPR036047">
    <property type="entry name" value="F-box-like_dom_sf"/>
</dbReference>
<proteinExistence type="predicted"/>
<dbReference type="OrthoDB" id="1418727at2759"/>
<protein>
    <submittedName>
        <fullName evidence="2">F-box protein cpr30</fullName>
    </submittedName>
</protein>
<dbReference type="SMART" id="SM00256">
    <property type="entry name" value="FBOX"/>
    <property type="match status" value="1"/>
</dbReference>
<feature type="domain" description="F-box" evidence="1">
    <location>
        <begin position="1"/>
        <end position="43"/>
    </location>
</feature>
<dbReference type="Gene3D" id="1.20.1280.50">
    <property type="match status" value="1"/>
</dbReference>
<reference evidence="2" key="1">
    <citation type="submission" date="2020-07" db="EMBL/GenBank/DDBJ databases">
        <title>Ethylene signaling mediates host invasion by parasitic plants.</title>
        <authorList>
            <person name="Yoshida S."/>
        </authorList>
    </citation>
    <scope>NUCLEOTIDE SEQUENCE</scope>
    <source>
        <strain evidence="2">Okayama</strain>
    </source>
</reference>
<gene>
    <name evidence="2" type="ORF">PHJA_002746300</name>
</gene>
<dbReference type="SUPFAM" id="SSF81383">
    <property type="entry name" value="F-box domain"/>
    <property type="match status" value="1"/>
</dbReference>
<dbReference type="PANTHER" id="PTHR31672">
    <property type="entry name" value="BNACNNG10540D PROTEIN"/>
    <property type="match status" value="1"/>
</dbReference>
<evidence type="ECO:0000313" key="3">
    <source>
        <dbReference type="Proteomes" id="UP000653305"/>
    </source>
</evidence>
<dbReference type="PROSITE" id="PS50181">
    <property type="entry name" value="FBOX"/>
    <property type="match status" value="1"/>
</dbReference>